<keyword evidence="4" id="KW-0964">Secreted</keyword>
<evidence type="ECO:0000256" key="9">
    <source>
        <dbReference type="RuleBase" id="RU361169"/>
    </source>
</evidence>
<feature type="signal peptide" evidence="10">
    <location>
        <begin position="1"/>
        <end position="16"/>
    </location>
</feature>
<reference evidence="11 12" key="1">
    <citation type="submission" date="2021-09" db="EMBL/GenBank/DDBJ databases">
        <title>Genomic insights and catalytic innovation underlie evolution of tropane alkaloids biosynthesis.</title>
        <authorList>
            <person name="Wang Y.-J."/>
            <person name="Tian T."/>
            <person name="Huang J.-P."/>
            <person name="Huang S.-X."/>
        </authorList>
    </citation>
    <scope>NUCLEOTIDE SEQUENCE [LARGE SCALE GENOMIC DNA]</scope>
    <source>
        <strain evidence="11">KIB-2018</strain>
        <tissue evidence="11">Leaf</tissue>
    </source>
</reference>
<evidence type="ECO:0000256" key="5">
    <source>
        <dbReference type="ARBA" id="ARBA00022801"/>
    </source>
</evidence>
<feature type="chain" id="PRO_5043877410" description="Polygalacturonase" evidence="10">
    <location>
        <begin position="17"/>
        <end position="401"/>
    </location>
</feature>
<keyword evidence="5 9" id="KW-0378">Hydrolase</keyword>
<evidence type="ECO:0000256" key="8">
    <source>
        <dbReference type="PROSITE-ProRule" id="PRU10052"/>
    </source>
</evidence>
<dbReference type="SMART" id="SM00710">
    <property type="entry name" value="PbH1"/>
    <property type="match status" value="5"/>
</dbReference>
<keyword evidence="3" id="KW-0134">Cell wall</keyword>
<accession>A0AAV8U7P0</accession>
<dbReference type="GO" id="GO:0071555">
    <property type="term" value="P:cell wall organization"/>
    <property type="evidence" value="ECO:0007669"/>
    <property type="project" value="UniProtKB-KW"/>
</dbReference>
<dbReference type="InterPro" id="IPR012334">
    <property type="entry name" value="Pectin_lyas_fold"/>
</dbReference>
<dbReference type="Gene3D" id="2.160.20.10">
    <property type="entry name" value="Single-stranded right-handed beta-helix, Pectin lyase-like"/>
    <property type="match status" value="1"/>
</dbReference>
<dbReference type="InterPro" id="IPR006626">
    <property type="entry name" value="PbH1"/>
</dbReference>
<feature type="active site" evidence="8">
    <location>
        <position position="249"/>
    </location>
</feature>
<dbReference type="PROSITE" id="PS00502">
    <property type="entry name" value="POLYGALACTURONASE"/>
    <property type="match status" value="1"/>
</dbReference>
<evidence type="ECO:0000313" key="11">
    <source>
        <dbReference type="EMBL" id="KAJ8775273.1"/>
    </source>
</evidence>
<evidence type="ECO:0000313" key="12">
    <source>
        <dbReference type="Proteomes" id="UP001159364"/>
    </source>
</evidence>
<keyword evidence="12" id="KW-1185">Reference proteome</keyword>
<evidence type="ECO:0000256" key="1">
    <source>
        <dbReference type="ARBA" id="ARBA00004191"/>
    </source>
</evidence>
<proteinExistence type="inferred from homology"/>
<evidence type="ECO:0000256" key="3">
    <source>
        <dbReference type="ARBA" id="ARBA00022512"/>
    </source>
</evidence>
<name>A0AAV8U7P0_9ROSI</name>
<comment type="subcellular location">
    <subcellularLocation>
        <location evidence="1">Secreted</location>
        <location evidence="1">Cell wall</location>
    </subcellularLocation>
</comment>
<evidence type="ECO:0008006" key="13">
    <source>
        <dbReference type="Google" id="ProtNLM"/>
    </source>
</evidence>
<dbReference type="InterPro" id="IPR000743">
    <property type="entry name" value="Glyco_hydro_28"/>
</dbReference>
<dbReference type="GO" id="GO:0005975">
    <property type="term" value="P:carbohydrate metabolic process"/>
    <property type="evidence" value="ECO:0007669"/>
    <property type="project" value="InterPro"/>
</dbReference>
<sequence>MTILSYSLLVLIVASALPLRQTRSHAFESCVDGNAVYNVLGYGAIGDGRTDDTEAFMNAWEDACTTAACSATMLVPSDKSFQIQPVTFRGNCLSNVNFQPVEWSCHEDECREWIVFKQADGLTIHGSGTINGRGSSWWKYCREHEHEKLCNRRAAGLTIANSQNIVLSNLHFKDSPQVHIDLDASTSIHVYNITINASKRSPNTDGIHVKHCQNVSIDSSSIRTGDDCISIGDGASYMNISRIHCGPGHGISIGSLGKGGKFETVEYINVRDVVFHGATNGVRIKTWQGGRGHVRYVNFEQIRATNTDNPIIIDQYYCPYQHCHNQNDAVQVSDISYDSIFGTSRTRRAVVLDCSETVPCTNIKLRNVNLVHAKHGRTEARCVNVRGHIDGYVHPRVSCLS</sequence>
<keyword evidence="10" id="KW-0732">Signal</keyword>
<dbReference type="EMBL" id="JAIWQS010000001">
    <property type="protein sequence ID" value="KAJ8775273.1"/>
    <property type="molecule type" value="Genomic_DNA"/>
</dbReference>
<comment type="similarity">
    <text evidence="2 9">Belongs to the glycosyl hydrolase 28 family.</text>
</comment>
<dbReference type="Pfam" id="PF00295">
    <property type="entry name" value="Glyco_hydro_28"/>
    <property type="match status" value="1"/>
</dbReference>
<evidence type="ECO:0000256" key="10">
    <source>
        <dbReference type="SAM" id="SignalP"/>
    </source>
</evidence>
<evidence type="ECO:0000256" key="4">
    <source>
        <dbReference type="ARBA" id="ARBA00022525"/>
    </source>
</evidence>
<gene>
    <name evidence="11" type="ORF">K2173_020277</name>
</gene>
<comment type="caution">
    <text evidence="11">The sequence shown here is derived from an EMBL/GenBank/DDBJ whole genome shotgun (WGS) entry which is preliminary data.</text>
</comment>
<keyword evidence="6 9" id="KW-0326">Glycosidase</keyword>
<dbReference type="InterPro" id="IPR011050">
    <property type="entry name" value="Pectin_lyase_fold/virulence"/>
</dbReference>
<keyword evidence="7" id="KW-0961">Cell wall biogenesis/degradation</keyword>
<dbReference type="GO" id="GO:0004650">
    <property type="term" value="F:polygalacturonase activity"/>
    <property type="evidence" value="ECO:0007669"/>
    <property type="project" value="InterPro"/>
</dbReference>
<dbReference type="Proteomes" id="UP001159364">
    <property type="component" value="Linkage Group LG01"/>
</dbReference>
<evidence type="ECO:0000256" key="2">
    <source>
        <dbReference type="ARBA" id="ARBA00008834"/>
    </source>
</evidence>
<dbReference type="AlphaFoldDB" id="A0AAV8U7P0"/>
<protein>
    <recommendedName>
        <fullName evidence="13">Polygalacturonase</fullName>
    </recommendedName>
</protein>
<dbReference type="SUPFAM" id="SSF51126">
    <property type="entry name" value="Pectin lyase-like"/>
    <property type="match status" value="1"/>
</dbReference>
<evidence type="ECO:0000256" key="6">
    <source>
        <dbReference type="ARBA" id="ARBA00023295"/>
    </source>
</evidence>
<evidence type="ECO:0000256" key="7">
    <source>
        <dbReference type="ARBA" id="ARBA00023316"/>
    </source>
</evidence>
<dbReference type="PANTHER" id="PTHR31375">
    <property type="match status" value="1"/>
</dbReference>
<organism evidence="11 12">
    <name type="scientific">Erythroxylum novogranatense</name>
    <dbReference type="NCBI Taxonomy" id="1862640"/>
    <lineage>
        <taxon>Eukaryota</taxon>
        <taxon>Viridiplantae</taxon>
        <taxon>Streptophyta</taxon>
        <taxon>Embryophyta</taxon>
        <taxon>Tracheophyta</taxon>
        <taxon>Spermatophyta</taxon>
        <taxon>Magnoliopsida</taxon>
        <taxon>eudicotyledons</taxon>
        <taxon>Gunneridae</taxon>
        <taxon>Pentapetalae</taxon>
        <taxon>rosids</taxon>
        <taxon>fabids</taxon>
        <taxon>Malpighiales</taxon>
        <taxon>Erythroxylaceae</taxon>
        <taxon>Erythroxylum</taxon>
    </lineage>
</organism>